<organism evidence="1 2">
    <name type="scientific">Triplophysa tibetana</name>
    <dbReference type="NCBI Taxonomy" id="1572043"/>
    <lineage>
        <taxon>Eukaryota</taxon>
        <taxon>Metazoa</taxon>
        <taxon>Chordata</taxon>
        <taxon>Craniata</taxon>
        <taxon>Vertebrata</taxon>
        <taxon>Euteleostomi</taxon>
        <taxon>Actinopterygii</taxon>
        <taxon>Neopterygii</taxon>
        <taxon>Teleostei</taxon>
        <taxon>Ostariophysi</taxon>
        <taxon>Cypriniformes</taxon>
        <taxon>Nemacheilidae</taxon>
        <taxon>Triplophysa</taxon>
    </lineage>
</organism>
<dbReference type="Proteomes" id="UP000324632">
    <property type="component" value="Chromosome 19"/>
</dbReference>
<comment type="caution">
    <text evidence="1">The sequence shown here is derived from an EMBL/GenBank/DDBJ whole genome shotgun (WGS) entry which is preliminary data.</text>
</comment>
<reference evidence="1 2" key="1">
    <citation type="journal article" date="2019" name="Mol. Ecol. Resour.">
        <title>Chromosome-level genome assembly of Triplophysa tibetana, a fish adapted to the harsh high-altitude environment of the Tibetan Plateau.</title>
        <authorList>
            <person name="Yang X."/>
            <person name="Liu H."/>
            <person name="Ma Z."/>
            <person name="Zou Y."/>
            <person name="Zou M."/>
            <person name="Mao Y."/>
            <person name="Li X."/>
            <person name="Wang H."/>
            <person name="Chen T."/>
            <person name="Wang W."/>
            <person name="Yang R."/>
        </authorList>
    </citation>
    <scope>NUCLEOTIDE SEQUENCE [LARGE SCALE GENOMIC DNA]</scope>
    <source>
        <strain evidence="1">TTIB1903HZAU</strain>
        <tissue evidence="1">Muscle</tissue>
    </source>
</reference>
<dbReference type="EMBL" id="SOYY01000019">
    <property type="protein sequence ID" value="KAA0707871.1"/>
    <property type="molecule type" value="Genomic_DNA"/>
</dbReference>
<dbReference type="PANTHER" id="PTHR34828:SF1">
    <property type="entry name" value="TESTIS-EXPRESSED PROTEIN 45"/>
    <property type="match status" value="1"/>
</dbReference>
<name>A0A5A9NGB5_9TELE</name>
<accession>A0A5A9NGB5</accession>
<sequence>MEVLGSRISNVPFWIGNGDDGPDVKYETTFQEHFKYLETTLPKRETRAPPVSPNFHHRDLKRIREHQTETSSSFPPHQPVPVIQPKQTHATMHSTNFKVHSDSKSETFRTTTTEDFQHLPTSVTKPVLPITSVWTNLPKDKYPQPTYRSCYITHEVPPVLKAKPMENTGVGSTLTEDKNSKFVISSYNEQFQNRWCPTLPPLQSVEQISHTSFPVHVKGANLRTLSNVDFGRPGLPVTFYSTTSHEQFSPKEIVRPRPHTYPSSHMLFEQGCTELYSILPSRIKRFSPS</sequence>
<evidence type="ECO:0000313" key="1">
    <source>
        <dbReference type="EMBL" id="KAA0707871.1"/>
    </source>
</evidence>
<dbReference type="PANTHER" id="PTHR34828">
    <property type="entry name" value="TESTIS-EXPRESSED PROTEIN 45"/>
    <property type="match status" value="1"/>
</dbReference>
<proteinExistence type="predicted"/>
<dbReference type="AlphaFoldDB" id="A0A5A9NGB5"/>
<dbReference type="InterPro" id="IPR028001">
    <property type="entry name" value="SAXO5"/>
</dbReference>
<gene>
    <name evidence="1" type="ORF">E1301_Tti009651</name>
</gene>
<evidence type="ECO:0000313" key="2">
    <source>
        <dbReference type="Proteomes" id="UP000324632"/>
    </source>
</evidence>
<protein>
    <submittedName>
        <fullName evidence="1">Uncharacterized protein</fullName>
    </submittedName>
</protein>
<keyword evidence="2" id="KW-1185">Reference proteome</keyword>